<dbReference type="OrthoDB" id="9801697at2"/>
<proteinExistence type="predicted"/>
<gene>
    <name evidence="1" type="ORF">EPL05_15705</name>
</gene>
<keyword evidence="1" id="KW-0808">Transferase</keyword>
<dbReference type="PANTHER" id="PTHR23416">
    <property type="entry name" value="SIALIC ACID SYNTHASE-RELATED"/>
    <property type="match status" value="1"/>
</dbReference>
<dbReference type="InterPro" id="IPR001451">
    <property type="entry name" value="Hexapep"/>
</dbReference>
<evidence type="ECO:0000313" key="2">
    <source>
        <dbReference type="Proteomes" id="UP000286701"/>
    </source>
</evidence>
<dbReference type="CDD" id="cd04647">
    <property type="entry name" value="LbH_MAT_like"/>
    <property type="match status" value="1"/>
</dbReference>
<dbReference type="Pfam" id="PF00132">
    <property type="entry name" value="Hexapep"/>
    <property type="match status" value="1"/>
</dbReference>
<keyword evidence="1" id="KW-0012">Acyltransferase</keyword>
<dbReference type="AlphaFoldDB" id="A0A3S3X491"/>
<sequence length="187" mass="20250">MFITNLLHQYLSHFKMQCRLAHLSSRFKCYIHHSTGFYYDDVNDVQIGAGCSIGINNVIFCTNEQTKGKRAKLIIGDGTSFGEMNSIRASGGDIIIGKKCLISQFVNIVGSNHAINPNENIKDQLWDDTKTGVTIGDDVWIGSGCTILPGVTIERGAIIAAGSVVTKDVKAFTIVGGVPAAFIKNRV</sequence>
<protein>
    <submittedName>
        <fullName evidence="1">Acyltransferase</fullName>
    </submittedName>
</protein>
<reference evidence="1 2" key="1">
    <citation type="submission" date="2019-01" db="EMBL/GenBank/DDBJ databases">
        <title>Mucilaginibacter antarcticum sp. nov., isolated from antarctic soil.</title>
        <authorList>
            <person name="Yan Y.-Q."/>
            <person name="Du Z.-J."/>
        </authorList>
    </citation>
    <scope>NUCLEOTIDE SEQUENCE [LARGE SCALE GENOMIC DNA]</scope>
    <source>
        <strain evidence="1 2">F01003</strain>
    </source>
</reference>
<name>A0A3S3X491_9SPHI</name>
<dbReference type="InterPro" id="IPR011004">
    <property type="entry name" value="Trimer_LpxA-like_sf"/>
</dbReference>
<dbReference type="EMBL" id="SBIW01000007">
    <property type="protein sequence ID" value="RWY50195.1"/>
    <property type="molecule type" value="Genomic_DNA"/>
</dbReference>
<dbReference type="Gene3D" id="2.160.10.10">
    <property type="entry name" value="Hexapeptide repeat proteins"/>
    <property type="match status" value="1"/>
</dbReference>
<dbReference type="SUPFAM" id="SSF51161">
    <property type="entry name" value="Trimeric LpxA-like enzymes"/>
    <property type="match status" value="1"/>
</dbReference>
<dbReference type="InterPro" id="IPR051159">
    <property type="entry name" value="Hexapeptide_acetyltransf"/>
</dbReference>
<dbReference type="PANTHER" id="PTHR23416:SF78">
    <property type="entry name" value="LIPOPOLYSACCHARIDE BIOSYNTHESIS O-ACETYL TRANSFERASE WBBJ-RELATED"/>
    <property type="match status" value="1"/>
</dbReference>
<dbReference type="GO" id="GO:0016746">
    <property type="term" value="F:acyltransferase activity"/>
    <property type="evidence" value="ECO:0007669"/>
    <property type="project" value="UniProtKB-KW"/>
</dbReference>
<accession>A0A3S3X491</accession>
<comment type="caution">
    <text evidence="1">The sequence shown here is derived from an EMBL/GenBank/DDBJ whole genome shotgun (WGS) entry which is preliminary data.</text>
</comment>
<dbReference type="Proteomes" id="UP000286701">
    <property type="component" value="Unassembled WGS sequence"/>
</dbReference>
<organism evidence="1 2">
    <name type="scientific">Mucilaginibacter gilvus</name>
    <dbReference type="NCBI Taxonomy" id="2305909"/>
    <lineage>
        <taxon>Bacteria</taxon>
        <taxon>Pseudomonadati</taxon>
        <taxon>Bacteroidota</taxon>
        <taxon>Sphingobacteriia</taxon>
        <taxon>Sphingobacteriales</taxon>
        <taxon>Sphingobacteriaceae</taxon>
        <taxon>Mucilaginibacter</taxon>
    </lineage>
</organism>
<keyword evidence="2" id="KW-1185">Reference proteome</keyword>
<evidence type="ECO:0000313" key="1">
    <source>
        <dbReference type="EMBL" id="RWY50195.1"/>
    </source>
</evidence>